<dbReference type="InterPro" id="IPR007434">
    <property type="entry name" value="FemAB-like"/>
</dbReference>
<dbReference type="Proteomes" id="UP000007519">
    <property type="component" value="Chromosome"/>
</dbReference>
<dbReference type="OrthoDB" id="240921at2"/>
<dbReference type="HOGENOM" id="CLU_057084_0_0_10"/>
<protein>
    <submittedName>
        <fullName evidence="1">Uncharacterized protein</fullName>
    </submittedName>
</protein>
<reference evidence="1 2" key="1">
    <citation type="journal article" date="2012" name="Stand. Genomic Sci.">
        <title>Complete genome sequencing and analysis of Saprospira grandis str. Lewin, a predatory marine bacterium.</title>
        <authorList>
            <person name="Saw J.H."/>
            <person name="Yuryev A."/>
            <person name="Kanbe M."/>
            <person name="Hou S."/>
            <person name="Young A.G."/>
            <person name="Aizawa S."/>
            <person name="Alam M."/>
        </authorList>
    </citation>
    <scope>NUCLEOTIDE SEQUENCE [LARGE SCALE GENOMIC DNA]</scope>
    <source>
        <strain evidence="1 2">Lewin</strain>
    </source>
</reference>
<dbReference type="RefSeq" id="WP_015691800.1">
    <property type="nucleotide sequence ID" value="NC_016940.1"/>
</dbReference>
<sequence>MFCNKTKAPLSLLEQEEQPACSALVEAGLCFRLSRNISDLKVAWQSLAPKENKFLQYEYLQALEAHPPKGMGFCYLVFYRDKEAVGLAYYQTYYLDMQESVQKELQGEGLLGSLRKKLQQFFLRQAVFNVLICGNLSLTGEHGFYFKEGHGPKQLAWLQEATDRLQTELELSEQKKYQLQMFKDFALDGVTEQNLQPILQQEGYHRYRIQPGMYMRLPAHWDSFEDYLADMSSKYRVRAKRAAKKGKDLEWRALELEEILAQEKEIYALYRNISDNVDFNAYAFDEQYFSALKRELGEDMQLVACYLEGRLVAFYTAIFSGQTLEAHFLGLEHSLNRSHQLYLNILYALVRMGIYRGVEKIDFARTALEIKSSVGAVAQEFDCYLRHRNRLSSELMKLVFDHLSPKEDWTPRSPFKDMSIVE</sequence>
<dbReference type="EMBL" id="CP002831">
    <property type="protein sequence ID" value="AFC24163.1"/>
    <property type="molecule type" value="Genomic_DNA"/>
</dbReference>
<organism evidence="1 2">
    <name type="scientific">Saprospira grandis (strain Lewin)</name>
    <dbReference type="NCBI Taxonomy" id="984262"/>
    <lineage>
        <taxon>Bacteria</taxon>
        <taxon>Pseudomonadati</taxon>
        <taxon>Bacteroidota</taxon>
        <taxon>Saprospiria</taxon>
        <taxon>Saprospirales</taxon>
        <taxon>Saprospiraceae</taxon>
        <taxon>Saprospira</taxon>
    </lineage>
</organism>
<dbReference type="STRING" id="984262.SGRA_1428"/>
<evidence type="ECO:0000313" key="1">
    <source>
        <dbReference type="EMBL" id="AFC24163.1"/>
    </source>
</evidence>
<dbReference type="InterPro" id="IPR016181">
    <property type="entry name" value="Acyl_CoA_acyltransferase"/>
</dbReference>
<dbReference type="SUPFAM" id="SSF55729">
    <property type="entry name" value="Acyl-CoA N-acyltransferases (Nat)"/>
    <property type="match status" value="1"/>
</dbReference>
<dbReference type="eggNOG" id="COG3146">
    <property type="taxonomic scope" value="Bacteria"/>
</dbReference>
<accession>H6L7U2</accession>
<dbReference type="KEGG" id="sgn:SGRA_1428"/>
<keyword evidence="2" id="KW-1185">Reference proteome</keyword>
<evidence type="ECO:0000313" key="2">
    <source>
        <dbReference type="Proteomes" id="UP000007519"/>
    </source>
</evidence>
<name>H6L7U2_SAPGL</name>
<dbReference type="AlphaFoldDB" id="H6L7U2"/>
<dbReference type="Pfam" id="PF04339">
    <property type="entry name" value="FemAB_like"/>
    <property type="match status" value="1"/>
</dbReference>
<gene>
    <name evidence="1" type="ordered locus">SGRA_1428</name>
</gene>
<proteinExistence type="predicted"/>
<dbReference type="Gene3D" id="3.40.630.30">
    <property type="match status" value="1"/>
</dbReference>